<dbReference type="InterPro" id="IPR044894">
    <property type="entry name" value="TubC_N_sf"/>
</dbReference>
<name>A0A1H8RPG9_9PROT</name>
<keyword evidence="2" id="KW-1185">Reference proteome</keyword>
<evidence type="ECO:0000313" key="1">
    <source>
        <dbReference type="EMBL" id="SEO68459.1"/>
    </source>
</evidence>
<organism evidence="1 2">
    <name type="scientific">Nitrosomonas oligotropha</name>
    <dbReference type="NCBI Taxonomy" id="42354"/>
    <lineage>
        <taxon>Bacteria</taxon>
        <taxon>Pseudomonadati</taxon>
        <taxon>Pseudomonadota</taxon>
        <taxon>Betaproteobacteria</taxon>
        <taxon>Nitrosomonadales</taxon>
        <taxon>Nitrosomonadaceae</taxon>
        <taxon>Nitrosomonas</taxon>
    </lineage>
</organism>
<sequence>MEAAEIIEYLRDRDLTITLTDGDSLELSPAEKITHELIERLRKHKPAIIQELKREQNQKIEIIRAWLHIIGEPEEDHFLVLDKCLNNPEALEYFLEQAKEVN</sequence>
<dbReference type="RefSeq" id="WP_090319917.1">
    <property type="nucleotide sequence ID" value="NZ_FNOE01000016.1"/>
</dbReference>
<dbReference type="AlphaFoldDB" id="A0A1H8RPG9"/>
<proteinExistence type="predicted"/>
<reference evidence="2" key="1">
    <citation type="submission" date="2016-10" db="EMBL/GenBank/DDBJ databases">
        <authorList>
            <person name="Varghese N."/>
            <person name="Submissions S."/>
        </authorList>
    </citation>
    <scope>NUCLEOTIDE SEQUENCE [LARGE SCALE GENOMIC DNA]</scope>
    <source>
        <strain evidence="2">Nm76</strain>
    </source>
</reference>
<gene>
    <name evidence="1" type="ORF">SAMN05216333_11536</name>
</gene>
<dbReference type="Proteomes" id="UP000198814">
    <property type="component" value="Unassembled WGS sequence"/>
</dbReference>
<dbReference type="STRING" id="42354.SAMN05216333_11536"/>
<dbReference type="Gene3D" id="1.10.10.1830">
    <property type="entry name" value="Non-ribosomal peptide synthase, adenylation domain"/>
    <property type="match status" value="1"/>
</dbReference>
<evidence type="ECO:0000313" key="2">
    <source>
        <dbReference type="Proteomes" id="UP000198814"/>
    </source>
</evidence>
<dbReference type="EMBL" id="FODO01000015">
    <property type="protein sequence ID" value="SEO68459.1"/>
    <property type="molecule type" value="Genomic_DNA"/>
</dbReference>
<accession>A0A1H8RPG9</accession>
<protein>
    <submittedName>
        <fullName evidence="1">Uncharacterized protein</fullName>
    </submittedName>
</protein>
<dbReference type="OrthoDB" id="8548146at2"/>